<feature type="region of interest" description="Disordered" evidence="3">
    <location>
        <begin position="191"/>
        <end position="220"/>
    </location>
</feature>
<dbReference type="Pfam" id="PF07727">
    <property type="entry name" value="RVT_2"/>
    <property type="match status" value="1"/>
</dbReference>
<organism evidence="5 6">
    <name type="scientific">Tanacetum coccineum</name>
    <dbReference type="NCBI Taxonomy" id="301880"/>
    <lineage>
        <taxon>Eukaryota</taxon>
        <taxon>Viridiplantae</taxon>
        <taxon>Streptophyta</taxon>
        <taxon>Embryophyta</taxon>
        <taxon>Tracheophyta</taxon>
        <taxon>Spermatophyta</taxon>
        <taxon>Magnoliopsida</taxon>
        <taxon>eudicotyledons</taxon>
        <taxon>Gunneridae</taxon>
        <taxon>Pentapetalae</taxon>
        <taxon>asterids</taxon>
        <taxon>campanulids</taxon>
        <taxon>Asterales</taxon>
        <taxon>Asteraceae</taxon>
        <taxon>Asteroideae</taxon>
        <taxon>Anthemideae</taxon>
        <taxon>Anthemidinae</taxon>
        <taxon>Tanacetum</taxon>
    </lineage>
</organism>
<comment type="caution">
    <text evidence="5">The sequence shown here is derived from an EMBL/GenBank/DDBJ whole genome shotgun (WGS) entry which is preliminary data.</text>
</comment>
<dbReference type="PROSITE" id="PS50158">
    <property type="entry name" value="ZF_CCHC"/>
    <property type="match status" value="1"/>
</dbReference>
<feature type="compositionally biased region" description="Low complexity" evidence="3">
    <location>
        <begin position="203"/>
        <end position="220"/>
    </location>
</feature>
<sequence>MRLAKPPQIITTNTLSNIKLPVLQKDDYRYVGMEMEHILSIYIMEGFGKTFADEKESEKLEHILLKAVPKDHLDVFTGMYDAKRSGQLSRQAFTISSKESLEKGYDRFQKLLSQLDALGASVSDEDANHKFLRSLPPAWDSLAMTMRTKKNIDTLSIDDLYNNLSVFEQDIQKTSSSSLTSDNVAFLSQAKASSSKHKPHHNSGSYSSYTTSSSKATPTATPGLADEVIHSFLATNADDVDLIHEDLDQIDDLDLEEMDINWQIAMTAIKIKKFYKKTGRRPRVDGKMHVAFDKRKVECFNCHNTGHFARECKFKGTKDGSRQEASRGQDFKPVRTEKEALMTIDEGQINWVEQTTDEEINHALMAFTVNNEVSMCSKLCLDSYNALKAKYDELQSEFGDQEAALTAHKIGLKKVEAQLNASHKQQISLNEKLLFQANQILKKNRKVKSIELIDCGMSSTVKLGLGYSIKSNAEVLSYEEEMDRGIFASIRETDPGYHAIPLYSRFKQVENKGVPHPLSGDYTPREQEDIDDSLYEYGKYGPQPQTPSPTVSNASSISFSICPSNDSDGELGAVSNDSSTHYSTCQSNDSDGEQGTVSENSANNDSIPIPSSEQDHPLKHMEHRGIFDSGCSGHMTGNRAHLEDYQELSKVGSVTFGGSKGSISGKGTIRLGNLVFDDVAFVKELGHFNLFSISQICDKKLNVLFTEKECFVVSSDFKMPDENQEVSPLGKFDGKSDEGFLVGYSVNSKAFRVYNLVTKRVEVNLHVNFLEEKPNVQGLGHRWMFDLDYLTDSMNYIPVSLQNQANHAGSKEVSDIDVQTEEAEELLVVSSTSRPAAGSEHNATKKSLSSKKPSSTPISKSADDIMVFRKELDALALKHLGPVPTSVPTSTDPVNTGSSNLNTAFEEVNTGNMKAVSPSAQNEDEVFSDDNEDEMPEIRIYDKSSEDVLTNPTLRIHNAHPQSQILGDPNTPVQTRSSLKKITEPHALVSYIQAHQRSNHKDQQHCLFACFLSQFEPRKVTEALEDGSWVEAMQEELLQFKLQQVWVLVITHCAEDRSYQVVIWPVASLKGVAIVYQMDVKSAFLYGTIDEEVYVSQPPGFVDPDHPTKVYKVVKALYGLHQAPRAWYATLSTFLEKHGYKRGTIDKTLFIRRNKKDIMLVQVYVDDIIFGSTNKSWCAEFETLMQSRFQMSSMGELTFFLGLQVKQNTKALAYLRQLCKLRCLKNFDLVKLSSCYHSMETKLPLTKDEEAFEVDNLFVHVFKVTLKDFLISMPVKSIFKYLRAKPNLGLWYPRDCLPLNLEAIPLIVTMCGSALNRKSTTGGLSIFLSIDLSHGNARNRLLVATSTTELNMYDLELKRVMQDQLGHGKEKCQVSLANWMQFGCNRSMAQLKYCDKHNQVGFLLKPTESAGYTEIVDFLRRSKLRYALTHNPPIYDSLVKQFWQTATARTLADGTQQLDATIDTIEYTITLKSRLLEATPN</sequence>
<evidence type="ECO:0000259" key="4">
    <source>
        <dbReference type="PROSITE" id="PS50158"/>
    </source>
</evidence>
<dbReference type="SUPFAM" id="SSF57756">
    <property type="entry name" value="Retrovirus zinc finger-like domains"/>
    <property type="match status" value="1"/>
</dbReference>
<dbReference type="InterPro" id="IPR043502">
    <property type="entry name" value="DNA/RNA_pol_sf"/>
</dbReference>
<dbReference type="InterPro" id="IPR013103">
    <property type="entry name" value="RVT_2"/>
</dbReference>
<dbReference type="Pfam" id="PF14223">
    <property type="entry name" value="Retrotran_gag_2"/>
    <property type="match status" value="1"/>
</dbReference>
<dbReference type="SMART" id="SM00343">
    <property type="entry name" value="ZnF_C2HC"/>
    <property type="match status" value="1"/>
</dbReference>
<evidence type="ECO:0000313" key="6">
    <source>
        <dbReference type="Proteomes" id="UP001151760"/>
    </source>
</evidence>
<dbReference type="InterPro" id="IPR054722">
    <property type="entry name" value="PolX-like_BBD"/>
</dbReference>
<feature type="region of interest" description="Disordered" evidence="3">
    <location>
        <begin position="568"/>
        <end position="616"/>
    </location>
</feature>
<dbReference type="Gene3D" id="4.10.60.10">
    <property type="entry name" value="Zinc finger, CCHC-type"/>
    <property type="match status" value="1"/>
</dbReference>
<feature type="region of interest" description="Disordered" evidence="3">
    <location>
        <begin position="827"/>
        <end position="859"/>
    </location>
</feature>
<dbReference type="InterPro" id="IPR001878">
    <property type="entry name" value="Znf_CCHC"/>
</dbReference>
<feature type="compositionally biased region" description="Polar residues" evidence="3">
    <location>
        <begin position="575"/>
        <end position="612"/>
    </location>
</feature>
<feature type="domain" description="CCHC-type" evidence="4">
    <location>
        <begin position="299"/>
        <end position="313"/>
    </location>
</feature>
<dbReference type="InterPro" id="IPR057670">
    <property type="entry name" value="SH3_retrovirus"/>
</dbReference>
<evidence type="ECO:0000256" key="1">
    <source>
        <dbReference type="ARBA" id="ARBA00022750"/>
    </source>
</evidence>
<dbReference type="EMBL" id="BQNB010010538">
    <property type="protein sequence ID" value="GJS78615.1"/>
    <property type="molecule type" value="Genomic_DNA"/>
</dbReference>
<keyword evidence="2" id="KW-0862">Zinc</keyword>
<dbReference type="SUPFAM" id="SSF56672">
    <property type="entry name" value="DNA/RNA polymerases"/>
    <property type="match status" value="1"/>
</dbReference>
<keyword evidence="1" id="KW-0645">Protease</keyword>
<keyword evidence="2" id="KW-0479">Metal-binding</keyword>
<evidence type="ECO:0000313" key="5">
    <source>
        <dbReference type="EMBL" id="GJS78615.1"/>
    </source>
</evidence>
<evidence type="ECO:0000256" key="2">
    <source>
        <dbReference type="PROSITE-ProRule" id="PRU00047"/>
    </source>
</evidence>
<protein>
    <submittedName>
        <fullName evidence="5">Ribonuclease H-like domain-containing protein</fullName>
    </submittedName>
</protein>
<dbReference type="Pfam" id="PF22936">
    <property type="entry name" value="Pol_BBD"/>
    <property type="match status" value="1"/>
</dbReference>
<reference evidence="5" key="2">
    <citation type="submission" date="2022-01" db="EMBL/GenBank/DDBJ databases">
        <authorList>
            <person name="Yamashiro T."/>
            <person name="Shiraishi A."/>
            <person name="Satake H."/>
            <person name="Nakayama K."/>
        </authorList>
    </citation>
    <scope>NUCLEOTIDE SEQUENCE</scope>
</reference>
<reference evidence="5" key="1">
    <citation type="journal article" date="2022" name="Int. J. Mol. Sci.">
        <title>Draft Genome of Tanacetum Coccineum: Genomic Comparison of Closely Related Tanacetum-Family Plants.</title>
        <authorList>
            <person name="Yamashiro T."/>
            <person name="Shiraishi A."/>
            <person name="Nakayama K."/>
            <person name="Satake H."/>
        </authorList>
    </citation>
    <scope>NUCLEOTIDE SEQUENCE</scope>
</reference>
<feature type="region of interest" description="Disordered" evidence="3">
    <location>
        <begin position="535"/>
        <end position="554"/>
    </location>
</feature>
<accession>A0ABQ4YLS2</accession>
<dbReference type="Pfam" id="PF25597">
    <property type="entry name" value="SH3_retrovirus"/>
    <property type="match status" value="1"/>
</dbReference>
<dbReference type="InterPro" id="IPR036875">
    <property type="entry name" value="Znf_CCHC_sf"/>
</dbReference>
<gene>
    <name evidence="5" type="ORF">Tco_0728496</name>
</gene>
<keyword evidence="1" id="KW-0378">Hydrolase</keyword>
<dbReference type="Proteomes" id="UP001151760">
    <property type="component" value="Unassembled WGS sequence"/>
</dbReference>
<keyword evidence="6" id="KW-1185">Reference proteome</keyword>
<keyword evidence="1" id="KW-0064">Aspartyl protease</keyword>
<name>A0ABQ4YLS2_9ASTR</name>
<keyword evidence="2" id="KW-0863">Zinc-finger</keyword>
<evidence type="ECO:0000256" key="3">
    <source>
        <dbReference type="SAM" id="MobiDB-lite"/>
    </source>
</evidence>
<feature type="compositionally biased region" description="Low complexity" evidence="3">
    <location>
        <begin position="845"/>
        <end position="859"/>
    </location>
</feature>
<proteinExistence type="predicted"/>